<evidence type="ECO:0000256" key="2">
    <source>
        <dbReference type="SAM" id="SignalP"/>
    </source>
</evidence>
<name>A0A1E8BSP5_BACMY</name>
<dbReference type="Proteomes" id="UP000175835">
    <property type="component" value="Unassembled WGS sequence"/>
</dbReference>
<sequence>MKKPYKVMALSTLIATIVAGGIMPSYASAEEPAPIYANQDLKYPSYYLGPAGLDHAMRDTKSNMLVMDLYALTILKQADINLDGLPSVGDNLKTDIKANQNLTRENATYWLNNLKSGIITTNQNIISYDTKFQNYSRYLLQYKNDPVKLTALLTKLNDEISQNKDQVTKLVDDLKSFRGKLEKDTRNLKGNAENIVNILTGQEAGIPLFQQQIEANKALIDENNKIYIGSSVATAFSVYLILSPFAPIGAAGLGGSIFGVVSSQQQIIKAQEEIIKLTQNISMAKLQSARLTIVQGDIKNLTDTIDKAIVSLENIKTAWDGMGTKYDALIKSAKAVDPEFLAMDITADLDTAKDHWEQIRKYAENTQKSEISFVEEKK</sequence>
<dbReference type="InterPro" id="IPR052785">
    <property type="entry name" value="Enterotoxin_cmpnt"/>
</dbReference>
<keyword evidence="2" id="KW-0732">Signal</keyword>
<dbReference type="PANTHER" id="PTHR38443">
    <property type="match status" value="1"/>
</dbReference>
<feature type="chain" id="PRO_5009211463" evidence="2">
    <location>
        <begin position="30"/>
        <end position="378"/>
    </location>
</feature>
<comment type="caution">
    <text evidence="3">The sequence shown here is derived from an EMBL/GenBank/DDBJ whole genome shotgun (WGS) entry which is preliminary data.</text>
</comment>
<feature type="signal peptide" evidence="2">
    <location>
        <begin position="1"/>
        <end position="29"/>
    </location>
</feature>
<reference evidence="3 4" key="1">
    <citation type="submission" date="2016-05" db="EMBL/GenBank/DDBJ databases">
        <title>Bacillus thuringiensis and Bacillus weihenstephanensis as novel biocontrol agents of wilt causing Verticillium species.</title>
        <authorList>
            <person name="Hollensteiner J."/>
            <person name="Wemheuer F."/>
            <person name="Harting R."/>
            <person name="Kolarzyk A."/>
            <person name="Diaz-Valerio S."/>
            <person name="Poehlein A."/>
            <person name="Brzuszkiewicz E."/>
            <person name="Nesemann K."/>
            <person name="Braus-Stromeyer S."/>
            <person name="Braus G."/>
            <person name="Daniel R."/>
            <person name="Liesegang H."/>
        </authorList>
    </citation>
    <scope>NUCLEOTIDE SEQUENCE [LARGE SCALE GENOMIC DNA]</scope>
    <source>
        <strain evidence="3 4">GOE11</strain>
    </source>
</reference>
<dbReference type="PATRIC" id="fig|86662.28.peg.1125"/>
<dbReference type="InterPro" id="IPR008414">
    <property type="entry name" value="HBL"/>
</dbReference>
<evidence type="ECO:0000313" key="3">
    <source>
        <dbReference type="EMBL" id="OFD99052.1"/>
    </source>
</evidence>
<feature type="coiled-coil region" evidence="1">
    <location>
        <begin position="260"/>
        <end position="287"/>
    </location>
</feature>
<keyword evidence="1" id="KW-0175">Coiled coil</keyword>
<evidence type="ECO:0000256" key="1">
    <source>
        <dbReference type="SAM" id="Coils"/>
    </source>
</evidence>
<dbReference type="PANTHER" id="PTHR38443:SF2">
    <property type="entry name" value="NON-HEMOLYTIC ENTEROTOXIN LYTIC COMPONENT L1"/>
    <property type="match status" value="1"/>
</dbReference>
<evidence type="ECO:0000313" key="4">
    <source>
        <dbReference type="Proteomes" id="UP000175835"/>
    </source>
</evidence>
<accession>A0A1E8BSP5</accession>
<proteinExistence type="predicted"/>
<dbReference type="RefSeq" id="WP_070146287.1">
    <property type="nucleotide sequence ID" value="NZ_LXLX01000020.1"/>
</dbReference>
<dbReference type="EMBL" id="LXLX01000020">
    <property type="protein sequence ID" value="OFD99052.1"/>
    <property type="molecule type" value="Genomic_DNA"/>
</dbReference>
<dbReference type="Pfam" id="PF05791">
    <property type="entry name" value="Bacillus_HBL"/>
    <property type="match status" value="1"/>
</dbReference>
<dbReference type="GO" id="GO:0016020">
    <property type="term" value="C:membrane"/>
    <property type="evidence" value="ECO:0007669"/>
    <property type="project" value="InterPro"/>
</dbReference>
<dbReference type="SUPFAM" id="SSF58100">
    <property type="entry name" value="Bacterial hemolysins"/>
    <property type="match status" value="1"/>
</dbReference>
<protein>
    <submittedName>
        <fullName evidence="3">Hemolytic enterotoxin</fullName>
    </submittedName>
</protein>
<dbReference type="AlphaFoldDB" id="A0A1E8BSP5"/>
<gene>
    <name evidence="3" type="ORF">BWGOE11_11410</name>
</gene>
<dbReference type="Gene3D" id="1.20.1170.10">
    <property type="match status" value="1"/>
</dbReference>
<organism evidence="3 4">
    <name type="scientific">Bacillus mycoides</name>
    <dbReference type="NCBI Taxonomy" id="1405"/>
    <lineage>
        <taxon>Bacteria</taxon>
        <taxon>Bacillati</taxon>
        <taxon>Bacillota</taxon>
        <taxon>Bacilli</taxon>
        <taxon>Bacillales</taxon>
        <taxon>Bacillaceae</taxon>
        <taxon>Bacillus</taxon>
        <taxon>Bacillus cereus group</taxon>
    </lineage>
</organism>
<dbReference type="CDD" id="cd22653">
    <property type="entry name" value="ClyA_HblB-like"/>
    <property type="match status" value="1"/>
</dbReference>